<name>A0ABU1VVW4_9GAMM</name>
<evidence type="ECO:0000313" key="1">
    <source>
        <dbReference type="EMBL" id="MDR7119725.1"/>
    </source>
</evidence>
<gene>
    <name evidence="1" type="ORF">J2W69_000640</name>
</gene>
<organism evidence="1 2">
    <name type="scientific">Rheinheimera soli</name>
    <dbReference type="NCBI Taxonomy" id="443616"/>
    <lineage>
        <taxon>Bacteria</taxon>
        <taxon>Pseudomonadati</taxon>
        <taxon>Pseudomonadota</taxon>
        <taxon>Gammaproteobacteria</taxon>
        <taxon>Chromatiales</taxon>
        <taxon>Chromatiaceae</taxon>
        <taxon>Rheinheimera</taxon>
    </lineage>
</organism>
<dbReference type="RefSeq" id="WP_310274498.1">
    <property type="nucleotide sequence ID" value="NZ_JAVDWR010000001.1"/>
</dbReference>
<accession>A0ABU1VVW4</accession>
<sequence>MSAVQTAQICPNSVFTVGEFLELTTQQMVVLHLIDQHCIGAESVISIGAIKRSGVFHSHAQAVYQVNELADKGWLLAHEGTYRPSPKTINWLKDHRARVGLSAATQEQNHVV</sequence>
<keyword evidence="2" id="KW-1185">Reference proteome</keyword>
<reference evidence="1 2" key="1">
    <citation type="submission" date="2023-07" db="EMBL/GenBank/DDBJ databases">
        <title>Sorghum-associated microbial communities from plants grown in Nebraska, USA.</title>
        <authorList>
            <person name="Schachtman D."/>
        </authorList>
    </citation>
    <scope>NUCLEOTIDE SEQUENCE [LARGE SCALE GENOMIC DNA]</scope>
    <source>
        <strain evidence="1 2">4138</strain>
    </source>
</reference>
<proteinExistence type="predicted"/>
<evidence type="ECO:0000313" key="2">
    <source>
        <dbReference type="Proteomes" id="UP001257909"/>
    </source>
</evidence>
<dbReference type="Proteomes" id="UP001257909">
    <property type="component" value="Unassembled WGS sequence"/>
</dbReference>
<evidence type="ECO:0008006" key="3">
    <source>
        <dbReference type="Google" id="ProtNLM"/>
    </source>
</evidence>
<protein>
    <recommendedName>
        <fullName evidence="3">MarR family transcriptional regulator</fullName>
    </recommendedName>
</protein>
<dbReference type="EMBL" id="JAVDWR010000001">
    <property type="protein sequence ID" value="MDR7119725.1"/>
    <property type="molecule type" value="Genomic_DNA"/>
</dbReference>
<comment type="caution">
    <text evidence="1">The sequence shown here is derived from an EMBL/GenBank/DDBJ whole genome shotgun (WGS) entry which is preliminary data.</text>
</comment>